<protein>
    <submittedName>
        <fullName evidence="2">Translation elongation factor</fullName>
    </submittedName>
    <submittedName>
        <fullName evidence="3">Translation_elongation factor</fullName>
    </submittedName>
</protein>
<name>A0AA86UX61_9EUKA</name>
<keyword evidence="4" id="KW-1185">Reference proteome</keyword>
<keyword evidence="1" id="KW-0694">RNA-binding</keyword>
<comment type="similarity">
    <text evidence="1">Belongs to the eukaryotic initiation factor 4E family.</text>
</comment>
<keyword evidence="2" id="KW-0251">Elongation factor</keyword>
<dbReference type="GO" id="GO:0000340">
    <property type="term" value="F:RNA 7-methylguanosine cap binding"/>
    <property type="evidence" value="ECO:0007669"/>
    <property type="project" value="TreeGrafter"/>
</dbReference>
<proteinExistence type="inferred from homology"/>
<organism evidence="2">
    <name type="scientific">Hexamita inflata</name>
    <dbReference type="NCBI Taxonomy" id="28002"/>
    <lineage>
        <taxon>Eukaryota</taxon>
        <taxon>Metamonada</taxon>
        <taxon>Diplomonadida</taxon>
        <taxon>Hexamitidae</taxon>
        <taxon>Hexamitinae</taxon>
        <taxon>Hexamita</taxon>
    </lineage>
</organism>
<gene>
    <name evidence="3" type="ORF">HINF_LOCUS17690</name>
    <name evidence="2" type="ORF">HINF_LOCUS55771</name>
</gene>
<evidence type="ECO:0000256" key="1">
    <source>
        <dbReference type="RuleBase" id="RU004374"/>
    </source>
</evidence>
<dbReference type="Pfam" id="PF01652">
    <property type="entry name" value="IF4E"/>
    <property type="match status" value="1"/>
</dbReference>
<keyword evidence="1" id="KW-0396">Initiation factor</keyword>
<reference evidence="3 4" key="2">
    <citation type="submission" date="2024-07" db="EMBL/GenBank/DDBJ databases">
        <authorList>
            <person name="Akdeniz Z."/>
        </authorList>
    </citation>
    <scope>NUCLEOTIDE SEQUENCE [LARGE SCALE GENOMIC DNA]</scope>
</reference>
<dbReference type="EMBL" id="CAXDID020000044">
    <property type="protein sequence ID" value="CAL6001953.1"/>
    <property type="molecule type" value="Genomic_DNA"/>
</dbReference>
<dbReference type="PANTHER" id="PTHR11960">
    <property type="entry name" value="EUKARYOTIC TRANSLATION INITIATION FACTOR 4E RELATED"/>
    <property type="match status" value="1"/>
</dbReference>
<dbReference type="GO" id="GO:0003746">
    <property type="term" value="F:translation elongation factor activity"/>
    <property type="evidence" value="ECO:0007669"/>
    <property type="project" value="UniProtKB-KW"/>
</dbReference>
<dbReference type="GO" id="GO:0003743">
    <property type="term" value="F:translation initiation factor activity"/>
    <property type="evidence" value="ECO:0007669"/>
    <property type="project" value="UniProtKB-KW"/>
</dbReference>
<keyword evidence="1" id="KW-0648">Protein biosynthesis</keyword>
<reference evidence="2" key="1">
    <citation type="submission" date="2023-06" db="EMBL/GenBank/DDBJ databases">
        <authorList>
            <person name="Kurt Z."/>
        </authorList>
    </citation>
    <scope>NUCLEOTIDE SEQUENCE</scope>
</reference>
<accession>A0AA86UX61</accession>
<evidence type="ECO:0000313" key="2">
    <source>
        <dbReference type="EMBL" id="CAI9968126.1"/>
    </source>
</evidence>
<dbReference type="AlphaFoldDB" id="A0AA86UX61"/>
<evidence type="ECO:0000313" key="4">
    <source>
        <dbReference type="Proteomes" id="UP001642409"/>
    </source>
</evidence>
<dbReference type="Gene3D" id="3.30.760.10">
    <property type="entry name" value="RNA Cap, Translation Initiation Factor Eif4e"/>
    <property type="match status" value="1"/>
</dbReference>
<dbReference type="SUPFAM" id="SSF55418">
    <property type="entry name" value="eIF4e-like"/>
    <property type="match status" value="1"/>
</dbReference>
<dbReference type="InterPro" id="IPR001040">
    <property type="entry name" value="TIF_eIF_4E"/>
</dbReference>
<dbReference type="Proteomes" id="UP001642409">
    <property type="component" value="Unassembled WGS sequence"/>
</dbReference>
<dbReference type="InterPro" id="IPR023398">
    <property type="entry name" value="TIF_eIF4e-like"/>
</dbReference>
<sequence length="167" mass="19068">MSKLVLSQQWRLCYAGVPQSKDEEAEYRKCFKSIGDFTSVQEFTEKFQFVERPSALPQKTGYCLMKNTILPMYEDEAHDNNGASRVRLTTGSPDQNDILWEKLVVGVLTGLFSHPSFTGIETRKNDRGEFCAVWMIGKQQVQDEGMKMLKEFLGVPEGFALSIQRQK</sequence>
<comment type="caution">
    <text evidence="2">The sequence shown here is derived from an EMBL/GenBank/DDBJ whole genome shotgun (WGS) entry which is preliminary data.</text>
</comment>
<dbReference type="GO" id="GO:0016281">
    <property type="term" value="C:eukaryotic translation initiation factor 4F complex"/>
    <property type="evidence" value="ECO:0007669"/>
    <property type="project" value="TreeGrafter"/>
</dbReference>
<evidence type="ECO:0000313" key="3">
    <source>
        <dbReference type="EMBL" id="CAL6001953.1"/>
    </source>
</evidence>
<dbReference type="EMBL" id="CATOUU010001031">
    <property type="protein sequence ID" value="CAI9968126.1"/>
    <property type="molecule type" value="Genomic_DNA"/>
</dbReference>